<comment type="caution">
    <text evidence="10">The sequence shown here is derived from an EMBL/GenBank/DDBJ whole genome shotgun (WGS) entry which is preliminary data.</text>
</comment>
<gene>
    <name evidence="10" type="ORF">RF11_07496</name>
</gene>
<proteinExistence type="inferred from homology"/>
<keyword evidence="4" id="KW-0812">Transmembrane</keyword>
<dbReference type="PANTHER" id="PTHR14647:SF87">
    <property type="entry name" value="PUTATIVE-RELATED"/>
    <property type="match status" value="1"/>
</dbReference>
<accession>A0A0C2MJV1</accession>
<evidence type="ECO:0000256" key="1">
    <source>
        <dbReference type="ARBA" id="ARBA00004323"/>
    </source>
</evidence>
<dbReference type="PANTHER" id="PTHR14647">
    <property type="entry name" value="GALACTOSE-3-O-SULFOTRANSFERASE"/>
    <property type="match status" value="1"/>
</dbReference>
<evidence type="ECO:0000256" key="4">
    <source>
        <dbReference type="ARBA" id="ARBA00022692"/>
    </source>
</evidence>
<keyword evidence="11" id="KW-1185">Reference proteome</keyword>
<reference evidence="10 11" key="1">
    <citation type="journal article" date="2014" name="Genome Biol. Evol.">
        <title>The genome of the myxosporean Thelohanellus kitauei shows adaptations to nutrient acquisition within its fish host.</title>
        <authorList>
            <person name="Yang Y."/>
            <person name="Xiong J."/>
            <person name="Zhou Z."/>
            <person name="Huo F."/>
            <person name="Miao W."/>
            <person name="Ran C."/>
            <person name="Liu Y."/>
            <person name="Zhang J."/>
            <person name="Feng J."/>
            <person name="Wang M."/>
            <person name="Wang M."/>
            <person name="Wang L."/>
            <person name="Yao B."/>
        </authorList>
    </citation>
    <scope>NUCLEOTIDE SEQUENCE [LARGE SCALE GENOMIC DNA]</scope>
    <source>
        <strain evidence="10">Wuqing</strain>
    </source>
</reference>
<evidence type="ECO:0000256" key="6">
    <source>
        <dbReference type="ARBA" id="ARBA00022989"/>
    </source>
</evidence>
<evidence type="ECO:0000313" key="10">
    <source>
        <dbReference type="EMBL" id="KII64645.1"/>
    </source>
</evidence>
<keyword evidence="6" id="KW-1133">Transmembrane helix</keyword>
<protein>
    <submittedName>
        <fullName evidence="10">Galactosylceramide sulfotransferase</fullName>
    </submittedName>
</protein>
<evidence type="ECO:0000256" key="7">
    <source>
        <dbReference type="ARBA" id="ARBA00023034"/>
    </source>
</evidence>
<organism evidence="10 11">
    <name type="scientific">Thelohanellus kitauei</name>
    <name type="common">Myxosporean</name>
    <dbReference type="NCBI Taxonomy" id="669202"/>
    <lineage>
        <taxon>Eukaryota</taxon>
        <taxon>Metazoa</taxon>
        <taxon>Cnidaria</taxon>
        <taxon>Myxozoa</taxon>
        <taxon>Myxosporea</taxon>
        <taxon>Bivalvulida</taxon>
        <taxon>Platysporina</taxon>
        <taxon>Myxobolidae</taxon>
        <taxon>Thelohanellus</taxon>
    </lineage>
</organism>
<dbReference type="GO" id="GO:0000139">
    <property type="term" value="C:Golgi membrane"/>
    <property type="evidence" value="ECO:0007669"/>
    <property type="project" value="UniProtKB-SubCell"/>
</dbReference>
<keyword evidence="3 10" id="KW-0808">Transferase</keyword>
<keyword evidence="5" id="KW-0735">Signal-anchor</keyword>
<sequence length="248" mass="29966">MSPKVNYKLFPRNETFYVTILRNTTSQWVSIFTYFNYQKYVPPAPIFESMSNFLKNHHKINYKKNKLLHLSKNPNFFDLGFGPKSLTPKNLQKSIKAVEKRFDLVMITELWEESLLALKNMLNLLWDETAVFNSNDPFNRAPAAPEDLKREILKYNNADYQLYQYFYQKLKTYSQKLPREDFENLRKYQKFWNETCIGQRVPKLSYDDKFHLGYRLKDDIPYHYVGQCKMMTFSEIQFVEKYRQNKRT</sequence>
<dbReference type="Gene3D" id="3.40.50.300">
    <property type="entry name" value="P-loop containing nucleotide triphosphate hydrolases"/>
    <property type="match status" value="1"/>
</dbReference>
<keyword evidence="7" id="KW-0333">Golgi apparatus</keyword>
<dbReference type="OrthoDB" id="514299at2759"/>
<name>A0A0C2MJV1_THEKT</name>
<dbReference type="Proteomes" id="UP000031668">
    <property type="component" value="Unassembled WGS sequence"/>
</dbReference>
<evidence type="ECO:0000256" key="2">
    <source>
        <dbReference type="ARBA" id="ARBA00008124"/>
    </source>
</evidence>
<dbReference type="InterPro" id="IPR027417">
    <property type="entry name" value="P-loop_NTPase"/>
</dbReference>
<evidence type="ECO:0000256" key="9">
    <source>
        <dbReference type="ARBA" id="ARBA00023180"/>
    </source>
</evidence>
<dbReference type="AlphaFoldDB" id="A0A0C2MJV1"/>
<dbReference type="EMBL" id="JWZT01004141">
    <property type="protein sequence ID" value="KII64645.1"/>
    <property type="molecule type" value="Genomic_DNA"/>
</dbReference>
<dbReference type="Pfam" id="PF06990">
    <property type="entry name" value="Gal-3-0_sulfotr"/>
    <property type="match status" value="1"/>
</dbReference>
<comment type="similarity">
    <text evidence="2">Belongs to the galactose-3-O-sulfotransferase family.</text>
</comment>
<comment type="subcellular location">
    <subcellularLocation>
        <location evidence="1">Golgi apparatus membrane</location>
        <topology evidence="1">Single-pass type II membrane protein</topology>
    </subcellularLocation>
</comment>
<evidence type="ECO:0000256" key="8">
    <source>
        <dbReference type="ARBA" id="ARBA00023136"/>
    </source>
</evidence>
<dbReference type="GO" id="GO:0001733">
    <property type="term" value="F:galactosylceramide sulfotransferase activity"/>
    <property type="evidence" value="ECO:0007669"/>
    <property type="project" value="InterPro"/>
</dbReference>
<dbReference type="OMA" id="DDIPYHY"/>
<evidence type="ECO:0000313" key="11">
    <source>
        <dbReference type="Proteomes" id="UP000031668"/>
    </source>
</evidence>
<dbReference type="GO" id="GO:0009247">
    <property type="term" value="P:glycolipid biosynthetic process"/>
    <property type="evidence" value="ECO:0007669"/>
    <property type="project" value="InterPro"/>
</dbReference>
<evidence type="ECO:0000256" key="5">
    <source>
        <dbReference type="ARBA" id="ARBA00022968"/>
    </source>
</evidence>
<keyword evidence="8" id="KW-0472">Membrane</keyword>
<keyword evidence="9" id="KW-0325">Glycoprotein</keyword>
<dbReference type="InterPro" id="IPR009729">
    <property type="entry name" value="Gal-3-0_sulfotransfrase"/>
</dbReference>
<evidence type="ECO:0000256" key="3">
    <source>
        <dbReference type="ARBA" id="ARBA00022679"/>
    </source>
</evidence>